<accession>A0ABU3NWF7</accession>
<evidence type="ECO:0000313" key="2">
    <source>
        <dbReference type="EMBL" id="MDT8901148.1"/>
    </source>
</evidence>
<feature type="compositionally biased region" description="Basic and acidic residues" evidence="1">
    <location>
        <begin position="158"/>
        <end position="167"/>
    </location>
</feature>
<evidence type="ECO:0000256" key="1">
    <source>
        <dbReference type="SAM" id="MobiDB-lite"/>
    </source>
</evidence>
<feature type="region of interest" description="Disordered" evidence="1">
    <location>
        <begin position="157"/>
        <end position="186"/>
    </location>
</feature>
<dbReference type="Proteomes" id="UP001254848">
    <property type="component" value="Unassembled WGS sequence"/>
</dbReference>
<dbReference type="RefSeq" id="WP_413779672.1">
    <property type="nucleotide sequence ID" value="NZ_JAUOZS010000001.1"/>
</dbReference>
<evidence type="ECO:0000313" key="3">
    <source>
        <dbReference type="Proteomes" id="UP001254848"/>
    </source>
</evidence>
<organism evidence="2 3">
    <name type="scientific">Anaeroselena agilis</name>
    <dbReference type="NCBI Taxonomy" id="3063788"/>
    <lineage>
        <taxon>Bacteria</taxon>
        <taxon>Bacillati</taxon>
        <taxon>Bacillota</taxon>
        <taxon>Negativicutes</taxon>
        <taxon>Acetonemataceae</taxon>
        <taxon>Anaeroselena</taxon>
    </lineage>
</organism>
<protein>
    <submittedName>
        <fullName evidence="2">Uncharacterized protein</fullName>
    </submittedName>
</protein>
<sequence>MPNRIIKESICTSDNLDELSPEEERFFFRLIVNCDDYGRIDARPAILRSKCFPLKVDEIELVDVVQWVSSLCAQELCYVYLAHGRPYLQITTWKNHQQVRAAKSKYPDPHDPNSEVITLDIICNHLISSDDKCPRNRIRNRESKNVLLSMGDNTRSVDIVDKSKPEPTTEQAEPEAEGSVDVVDKSGGEPGSADFMAFWGVYPNRAHMTKAIEAYENAVAAGESPQALMLAARGYARHVRNKRLATADITEPDVFIAEGIWMVYAPVRRAVGGDGFG</sequence>
<gene>
    <name evidence="2" type="ORF">Q4T40_07855</name>
</gene>
<dbReference type="EMBL" id="JAUOZS010000001">
    <property type="protein sequence ID" value="MDT8901148.1"/>
    <property type="molecule type" value="Genomic_DNA"/>
</dbReference>
<reference evidence="2 3" key="1">
    <citation type="submission" date="2023-07" db="EMBL/GenBank/DDBJ databases">
        <title>The novel representative of Negativicutes class, Anaeroselena agilis gen. nov. sp. nov.</title>
        <authorList>
            <person name="Prokofeva M.I."/>
            <person name="Elcheninov A.G."/>
            <person name="Klyukina A."/>
            <person name="Kublanov I.V."/>
            <person name="Frolov E.N."/>
            <person name="Podosokorskaya O.A."/>
        </authorList>
    </citation>
    <scope>NUCLEOTIDE SEQUENCE [LARGE SCALE GENOMIC DNA]</scope>
    <source>
        <strain evidence="2 3">4137-cl</strain>
    </source>
</reference>
<comment type="caution">
    <text evidence="2">The sequence shown here is derived from an EMBL/GenBank/DDBJ whole genome shotgun (WGS) entry which is preliminary data.</text>
</comment>
<proteinExistence type="predicted"/>
<keyword evidence="3" id="KW-1185">Reference proteome</keyword>
<name>A0ABU3NWF7_9FIRM</name>